<organism evidence="2 3">
    <name type="scientific">Acetobacter senegalensis</name>
    <dbReference type="NCBI Taxonomy" id="446692"/>
    <lineage>
        <taxon>Bacteria</taxon>
        <taxon>Pseudomonadati</taxon>
        <taxon>Pseudomonadota</taxon>
        <taxon>Alphaproteobacteria</taxon>
        <taxon>Acetobacterales</taxon>
        <taxon>Acetobacteraceae</taxon>
        <taxon>Acetobacter</taxon>
    </lineage>
</organism>
<dbReference type="InterPro" id="IPR025948">
    <property type="entry name" value="HTH-like_dom"/>
</dbReference>
<evidence type="ECO:0000313" key="2">
    <source>
        <dbReference type="EMBL" id="CEF41923.1"/>
    </source>
</evidence>
<proteinExistence type="predicted"/>
<dbReference type="InterPro" id="IPR001584">
    <property type="entry name" value="Integrase_cat-core"/>
</dbReference>
<gene>
    <name evidence="2" type="ORF">ASN_2642</name>
</gene>
<evidence type="ECO:0000259" key="1">
    <source>
        <dbReference type="PROSITE" id="PS50994"/>
    </source>
</evidence>
<dbReference type="Pfam" id="PF00665">
    <property type="entry name" value="rve"/>
    <property type="match status" value="1"/>
</dbReference>
<name>A0A0U5BBL0_9PROT</name>
<dbReference type="InterPro" id="IPR036397">
    <property type="entry name" value="RNaseH_sf"/>
</dbReference>
<reference evidence="3" key="1">
    <citation type="submission" date="2014-09" db="EMBL/GenBank/DDBJ databases">
        <authorList>
            <person name="Illeghems K.G."/>
        </authorList>
    </citation>
    <scope>NUCLEOTIDE SEQUENCE [LARGE SCALE GENOMIC DNA]</scope>
    <source>
        <strain evidence="3">108B</strain>
    </source>
</reference>
<dbReference type="Pfam" id="PF13276">
    <property type="entry name" value="HTH_21"/>
    <property type="match status" value="1"/>
</dbReference>
<dbReference type="SUPFAM" id="SSF53098">
    <property type="entry name" value="Ribonuclease H-like"/>
    <property type="match status" value="1"/>
</dbReference>
<dbReference type="PATRIC" id="fig|446692.3.peg.2763"/>
<dbReference type="GO" id="GO:0015074">
    <property type="term" value="P:DNA integration"/>
    <property type="evidence" value="ECO:0007669"/>
    <property type="project" value="InterPro"/>
</dbReference>
<dbReference type="PANTHER" id="PTHR46889:SF4">
    <property type="entry name" value="TRANSPOSASE INSO FOR INSERTION SEQUENCE ELEMENT IS911B-RELATED"/>
    <property type="match status" value="1"/>
</dbReference>
<dbReference type="Gene3D" id="3.30.420.10">
    <property type="entry name" value="Ribonuclease H-like superfamily/Ribonuclease H"/>
    <property type="match status" value="1"/>
</dbReference>
<dbReference type="PROSITE" id="PS50994">
    <property type="entry name" value="INTEGRASE"/>
    <property type="match status" value="1"/>
</dbReference>
<dbReference type="AlphaFoldDB" id="A0A0U5BBL0"/>
<dbReference type="GO" id="GO:0003676">
    <property type="term" value="F:nucleic acid binding"/>
    <property type="evidence" value="ECO:0007669"/>
    <property type="project" value="InterPro"/>
</dbReference>
<dbReference type="InterPro" id="IPR050900">
    <property type="entry name" value="Transposase_IS3/IS150/IS904"/>
</dbReference>
<sequence length="285" mass="33162">MRFAFIRAHRDRWPIADLCRVLQVSTRGYRAWVSRPMCERQRTDLKVLAHIREHYALSNRTYGRPRMTMELKEAGLAVGERRVGRLMKANGIRPVRTRRHKVTTDSRHSLGFADNILDRAFMADAPNRKWAGDISYIWTSEGWLYLAVVIDLFSRRVIGWAASNRMKKDIAIRALDMAMRLRNPPSGCIFHSDRGSQYCSHDFQKKLTKYRMIPSMSGKGNCYDNAVVETFFKSLKAEMLWRQCWPTRRQATAAIFQYINGFYNSRRRHSYLGSISPLAFEAKAA</sequence>
<keyword evidence="3" id="KW-1185">Reference proteome</keyword>
<accession>A0A0U5BBL0</accession>
<protein>
    <submittedName>
        <fullName evidence="2">IS3 family transposase orfB</fullName>
    </submittedName>
</protein>
<dbReference type="PANTHER" id="PTHR46889">
    <property type="entry name" value="TRANSPOSASE INSF FOR INSERTION SEQUENCE IS3B-RELATED"/>
    <property type="match status" value="1"/>
</dbReference>
<dbReference type="InterPro" id="IPR012337">
    <property type="entry name" value="RNaseH-like_sf"/>
</dbReference>
<dbReference type="InterPro" id="IPR048020">
    <property type="entry name" value="Transpos_IS3"/>
</dbReference>
<dbReference type="Proteomes" id="UP000056109">
    <property type="component" value="Chromosome I"/>
</dbReference>
<dbReference type="Pfam" id="PF13333">
    <property type="entry name" value="rve_2"/>
    <property type="match status" value="1"/>
</dbReference>
<dbReference type="KEGG" id="asz:ASN_2642"/>
<feature type="domain" description="Integrase catalytic" evidence="1">
    <location>
        <begin position="122"/>
        <end position="285"/>
    </location>
</feature>
<dbReference type="EMBL" id="LN606600">
    <property type="protein sequence ID" value="CEF41923.1"/>
    <property type="molecule type" value="Genomic_DNA"/>
</dbReference>
<evidence type="ECO:0000313" key="3">
    <source>
        <dbReference type="Proteomes" id="UP000056109"/>
    </source>
</evidence>
<dbReference type="NCBIfam" id="NF033516">
    <property type="entry name" value="transpos_IS3"/>
    <property type="match status" value="1"/>
</dbReference>